<evidence type="ECO:0000313" key="1">
    <source>
        <dbReference type="EMBL" id="GBN00377.1"/>
    </source>
</evidence>
<evidence type="ECO:0000313" key="2">
    <source>
        <dbReference type="Proteomes" id="UP000499080"/>
    </source>
</evidence>
<comment type="caution">
    <text evidence="1">The sequence shown here is derived from an EMBL/GenBank/DDBJ whole genome shotgun (WGS) entry which is preliminary data.</text>
</comment>
<proteinExistence type="predicted"/>
<sequence>MLIKKFADENITVEQVVENAEATIVSKAVEGAGQSDCVIVVGEDIDFPVILTVLAPDNNLLFLMKPGKKDTIFYSPTHFKLSTKVRGNILFLQCFQWMRLDVAIFRQGKIKFFKLLDKDSGIKKAAEVFKNHNAAAGEVGE</sequence>
<dbReference type="OrthoDB" id="6156427at2759"/>
<organism evidence="1 2">
    <name type="scientific">Araneus ventricosus</name>
    <name type="common">Orbweaver spider</name>
    <name type="synonym">Epeira ventricosa</name>
    <dbReference type="NCBI Taxonomy" id="182803"/>
    <lineage>
        <taxon>Eukaryota</taxon>
        <taxon>Metazoa</taxon>
        <taxon>Ecdysozoa</taxon>
        <taxon>Arthropoda</taxon>
        <taxon>Chelicerata</taxon>
        <taxon>Arachnida</taxon>
        <taxon>Araneae</taxon>
        <taxon>Araneomorphae</taxon>
        <taxon>Entelegynae</taxon>
        <taxon>Araneoidea</taxon>
        <taxon>Araneidae</taxon>
        <taxon>Araneus</taxon>
    </lineage>
</organism>
<name>A0A4Y2KFM1_ARAVE</name>
<protein>
    <submittedName>
        <fullName evidence="1">Uncharacterized protein</fullName>
    </submittedName>
</protein>
<dbReference type="AlphaFoldDB" id="A0A4Y2KFM1"/>
<gene>
    <name evidence="1" type="ORF">AVEN_19386_1</name>
</gene>
<dbReference type="Proteomes" id="UP000499080">
    <property type="component" value="Unassembled WGS sequence"/>
</dbReference>
<dbReference type="EMBL" id="BGPR01004511">
    <property type="protein sequence ID" value="GBN00377.1"/>
    <property type="molecule type" value="Genomic_DNA"/>
</dbReference>
<keyword evidence="2" id="KW-1185">Reference proteome</keyword>
<reference evidence="1 2" key="1">
    <citation type="journal article" date="2019" name="Sci. Rep.">
        <title>Orb-weaving spider Araneus ventricosus genome elucidates the spidroin gene catalogue.</title>
        <authorList>
            <person name="Kono N."/>
            <person name="Nakamura H."/>
            <person name="Ohtoshi R."/>
            <person name="Moran D.A.P."/>
            <person name="Shinohara A."/>
            <person name="Yoshida Y."/>
            <person name="Fujiwara M."/>
            <person name="Mori M."/>
            <person name="Tomita M."/>
            <person name="Arakawa K."/>
        </authorList>
    </citation>
    <scope>NUCLEOTIDE SEQUENCE [LARGE SCALE GENOMIC DNA]</scope>
</reference>
<accession>A0A4Y2KFM1</accession>